<evidence type="ECO:0000256" key="7">
    <source>
        <dbReference type="ARBA" id="ARBA00017684"/>
    </source>
</evidence>
<evidence type="ECO:0000256" key="6">
    <source>
        <dbReference type="ARBA" id="ARBA00013031"/>
    </source>
</evidence>
<keyword evidence="21" id="KW-1185">Reference proteome</keyword>
<dbReference type="SUPFAM" id="SSF56796">
    <property type="entry name" value="Dehydroquinate synthase-like"/>
    <property type="match status" value="1"/>
</dbReference>
<organism evidence="20 21">
    <name type="scientific">Lentibacillus kimchii</name>
    <dbReference type="NCBI Taxonomy" id="1542911"/>
    <lineage>
        <taxon>Bacteria</taxon>
        <taxon>Bacillati</taxon>
        <taxon>Bacillota</taxon>
        <taxon>Bacilli</taxon>
        <taxon>Bacillales</taxon>
        <taxon>Bacillaceae</taxon>
        <taxon>Lentibacillus</taxon>
    </lineage>
</organism>
<dbReference type="InterPro" id="IPR050071">
    <property type="entry name" value="Dehydroquinate_synthase"/>
</dbReference>
<keyword evidence="9 17" id="KW-0028">Amino-acid biosynthesis</keyword>
<evidence type="ECO:0000256" key="17">
    <source>
        <dbReference type="HAMAP-Rule" id="MF_00110"/>
    </source>
</evidence>
<evidence type="ECO:0000256" key="13">
    <source>
        <dbReference type="ARBA" id="ARBA00023027"/>
    </source>
</evidence>
<dbReference type="Pfam" id="PF24621">
    <property type="entry name" value="DHQS_C"/>
    <property type="match status" value="1"/>
</dbReference>
<dbReference type="NCBIfam" id="TIGR01357">
    <property type="entry name" value="aroB"/>
    <property type="match status" value="1"/>
</dbReference>
<dbReference type="Proteomes" id="UP001596620">
    <property type="component" value="Unassembled WGS sequence"/>
</dbReference>
<comment type="subcellular location">
    <subcellularLocation>
        <location evidence="3 17">Cytoplasm</location>
    </subcellularLocation>
</comment>
<evidence type="ECO:0000256" key="11">
    <source>
        <dbReference type="ARBA" id="ARBA00022741"/>
    </source>
</evidence>
<comment type="catalytic activity">
    <reaction evidence="1 17">
        <text>7-phospho-2-dehydro-3-deoxy-D-arabino-heptonate = 3-dehydroquinate + phosphate</text>
        <dbReference type="Rhea" id="RHEA:21968"/>
        <dbReference type="ChEBI" id="CHEBI:32364"/>
        <dbReference type="ChEBI" id="CHEBI:43474"/>
        <dbReference type="ChEBI" id="CHEBI:58394"/>
        <dbReference type="EC" id="4.2.3.4"/>
    </reaction>
</comment>
<evidence type="ECO:0000256" key="9">
    <source>
        <dbReference type="ARBA" id="ARBA00022605"/>
    </source>
</evidence>
<keyword evidence="12 17" id="KW-0862">Zinc</keyword>
<evidence type="ECO:0000256" key="5">
    <source>
        <dbReference type="ARBA" id="ARBA00005412"/>
    </source>
</evidence>
<dbReference type="Gene3D" id="3.40.50.1970">
    <property type="match status" value="1"/>
</dbReference>
<keyword evidence="16 17" id="KW-0170">Cobalt</keyword>
<dbReference type="PIRSF" id="PIRSF001455">
    <property type="entry name" value="DHQ_synth"/>
    <property type="match status" value="1"/>
</dbReference>
<feature type="binding site" evidence="17">
    <location>
        <begin position="165"/>
        <end position="168"/>
    </location>
    <ligand>
        <name>NAD(+)</name>
        <dbReference type="ChEBI" id="CHEBI:57540"/>
    </ligand>
</feature>
<evidence type="ECO:0000256" key="14">
    <source>
        <dbReference type="ARBA" id="ARBA00023141"/>
    </source>
</evidence>
<dbReference type="InterPro" id="IPR030963">
    <property type="entry name" value="DHQ_synth_fam"/>
</dbReference>
<dbReference type="Pfam" id="PF01761">
    <property type="entry name" value="DHQ_synthase"/>
    <property type="match status" value="1"/>
</dbReference>
<evidence type="ECO:0000313" key="20">
    <source>
        <dbReference type="EMBL" id="MFC7748218.1"/>
    </source>
</evidence>
<evidence type="ECO:0000256" key="10">
    <source>
        <dbReference type="ARBA" id="ARBA00022723"/>
    </source>
</evidence>
<feature type="domain" description="3-dehydroquinate synthase N-terminal" evidence="18">
    <location>
        <begin position="65"/>
        <end position="175"/>
    </location>
</feature>
<keyword evidence="14 17" id="KW-0057">Aromatic amino acid biosynthesis</keyword>
<dbReference type="HAMAP" id="MF_00110">
    <property type="entry name" value="DHQ_synthase"/>
    <property type="match status" value="1"/>
</dbReference>
<evidence type="ECO:0000256" key="2">
    <source>
        <dbReference type="ARBA" id="ARBA00001911"/>
    </source>
</evidence>
<feature type="binding site" evidence="17">
    <location>
        <position position="241"/>
    </location>
    <ligand>
        <name>Zn(2+)</name>
        <dbReference type="ChEBI" id="CHEBI:29105"/>
    </ligand>
</feature>
<dbReference type="EC" id="4.2.3.4" evidence="6 17"/>
<evidence type="ECO:0000313" key="21">
    <source>
        <dbReference type="Proteomes" id="UP001596620"/>
    </source>
</evidence>
<gene>
    <name evidence="17 20" type="primary">aroB</name>
    <name evidence="20" type="ORF">ACFQU8_13585</name>
</gene>
<comment type="pathway">
    <text evidence="4 17">Metabolic intermediate biosynthesis; chorismate biosynthesis; chorismate from D-erythrose 4-phosphate and phosphoenolpyruvate: step 2/7.</text>
</comment>
<accession>A0ABW2UZ02</accession>
<dbReference type="GO" id="GO:0003856">
    <property type="term" value="F:3-dehydroquinate synthase activity"/>
    <property type="evidence" value="ECO:0007669"/>
    <property type="project" value="UniProtKB-EC"/>
</dbReference>
<feature type="binding site" evidence="17">
    <location>
        <position position="138"/>
    </location>
    <ligand>
        <name>NAD(+)</name>
        <dbReference type="ChEBI" id="CHEBI:57540"/>
    </ligand>
</feature>
<dbReference type="PANTHER" id="PTHR43622">
    <property type="entry name" value="3-DEHYDROQUINATE SYNTHASE"/>
    <property type="match status" value="1"/>
</dbReference>
<evidence type="ECO:0000259" key="18">
    <source>
        <dbReference type="Pfam" id="PF01761"/>
    </source>
</evidence>
<feature type="binding site" evidence="17">
    <location>
        <begin position="68"/>
        <end position="73"/>
    </location>
    <ligand>
        <name>NAD(+)</name>
        <dbReference type="ChEBI" id="CHEBI:57540"/>
    </ligand>
</feature>
<dbReference type="Gene3D" id="1.20.1090.10">
    <property type="entry name" value="Dehydroquinate synthase-like - alpha domain"/>
    <property type="match status" value="1"/>
</dbReference>
<evidence type="ECO:0000256" key="8">
    <source>
        <dbReference type="ARBA" id="ARBA00022490"/>
    </source>
</evidence>
<sequence length="367" mass="40801">MNVTHVRAATHTYNVYVGENLRHWTADYLPKTYPSILIVTDEKVARYYLEDVKRSLSQKHVAVHTIQSGESAKSIDVFYELQTKAIEFGLERNSLIIALGGGVVGDVAGFVAATFMRGIDYVQMPTTILAHDSSVGGKVAINHEQGKNMIGSFHAPAAVIYDVTTLATLTEQEIRSGYAELLKEALLSDSAMYEAVMANDLSALTSEKLSHQLISGIDVKAAIVEADEYETDQRKFLNLGHTLGHALETILGYGSWTHGELVAIGLLFAIWVSEKIYGVKLPYNAIYRWLKSNGYPLKWPSINSETIFTKMKSDKKTVSGTIQMVLLQKIGHPVMCEIDDRHMLSYLRTFQNELLSSNEQGGKQHEK</sequence>
<feature type="binding site" evidence="17">
    <location>
        <begin position="126"/>
        <end position="127"/>
    </location>
    <ligand>
        <name>NAD(+)</name>
        <dbReference type="ChEBI" id="CHEBI:57540"/>
    </ligand>
</feature>
<comment type="function">
    <text evidence="17">Catalyzes the conversion of 3-deoxy-D-arabino-heptulosonate 7-phosphate (DAHP) to dehydroquinate (DHQ).</text>
</comment>
<evidence type="ECO:0000256" key="3">
    <source>
        <dbReference type="ARBA" id="ARBA00004496"/>
    </source>
</evidence>
<feature type="binding site" evidence="17">
    <location>
        <begin position="102"/>
        <end position="106"/>
    </location>
    <ligand>
        <name>NAD(+)</name>
        <dbReference type="ChEBI" id="CHEBI:57540"/>
    </ligand>
</feature>
<evidence type="ECO:0000259" key="19">
    <source>
        <dbReference type="Pfam" id="PF24621"/>
    </source>
</evidence>
<dbReference type="PANTHER" id="PTHR43622:SF7">
    <property type="entry name" value="3-DEHYDROQUINATE SYNTHASE, CHLOROPLASTIC"/>
    <property type="match status" value="1"/>
</dbReference>
<dbReference type="InterPro" id="IPR030960">
    <property type="entry name" value="DHQS/DOIS_N"/>
</dbReference>
<evidence type="ECO:0000256" key="16">
    <source>
        <dbReference type="ARBA" id="ARBA00023285"/>
    </source>
</evidence>
<feature type="binding site" evidence="17">
    <location>
        <position position="180"/>
    </location>
    <ligand>
        <name>Zn(2+)</name>
        <dbReference type="ChEBI" id="CHEBI:29105"/>
    </ligand>
</feature>
<evidence type="ECO:0000256" key="4">
    <source>
        <dbReference type="ARBA" id="ARBA00004661"/>
    </source>
</evidence>
<keyword evidence="15 17" id="KW-0456">Lyase</keyword>
<protein>
    <recommendedName>
        <fullName evidence="7 17">3-dehydroquinate synthase</fullName>
        <shortName evidence="17">DHQS</shortName>
        <ecNumber evidence="6 17">4.2.3.4</ecNumber>
    </recommendedName>
</protein>
<keyword evidence="10 17" id="KW-0479">Metal-binding</keyword>
<feature type="binding site" evidence="17">
    <location>
        <position position="258"/>
    </location>
    <ligand>
        <name>Zn(2+)</name>
        <dbReference type="ChEBI" id="CHEBI:29105"/>
    </ligand>
</feature>
<dbReference type="EMBL" id="JBHTGR010000057">
    <property type="protein sequence ID" value="MFC7748218.1"/>
    <property type="molecule type" value="Genomic_DNA"/>
</dbReference>
<dbReference type="RefSeq" id="WP_382361367.1">
    <property type="nucleotide sequence ID" value="NZ_JBHTGR010000057.1"/>
</dbReference>
<proteinExistence type="inferred from homology"/>
<comment type="similarity">
    <text evidence="5 17">Belongs to the sugar phosphate cyclases superfamily. Dehydroquinate synthase family.</text>
</comment>
<keyword evidence="8 17" id="KW-0963">Cytoplasm</keyword>
<evidence type="ECO:0000256" key="1">
    <source>
        <dbReference type="ARBA" id="ARBA00001393"/>
    </source>
</evidence>
<name>A0ABW2UZ02_9BACI</name>
<dbReference type="InterPro" id="IPR016037">
    <property type="entry name" value="DHQ_synth_AroB"/>
</dbReference>
<reference evidence="21" key="1">
    <citation type="journal article" date="2019" name="Int. J. Syst. Evol. Microbiol.">
        <title>The Global Catalogue of Microorganisms (GCM) 10K type strain sequencing project: providing services to taxonomists for standard genome sequencing and annotation.</title>
        <authorList>
            <consortium name="The Broad Institute Genomics Platform"/>
            <consortium name="The Broad Institute Genome Sequencing Center for Infectious Disease"/>
            <person name="Wu L."/>
            <person name="Ma J."/>
        </authorList>
    </citation>
    <scope>NUCLEOTIDE SEQUENCE [LARGE SCALE GENOMIC DNA]</scope>
    <source>
        <strain evidence="21">JCM 30234</strain>
    </source>
</reference>
<evidence type="ECO:0000256" key="12">
    <source>
        <dbReference type="ARBA" id="ARBA00022833"/>
    </source>
</evidence>
<dbReference type="InterPro" id="IPR056179">
    <property type="entry name" value="DHQS_C"/>
</dbReference>
<comment type="cofactor">
    <cofactor evidence="17">
        <name>Co(2+)</name>
        <dbReference type="ChEBI" id="CHEBI:48828"/>
    </cofactor>
    <cofactor evidence="17">
        <name>Zn(2+)</name>
        <dbReference type="ChEBI" id="CHEBI:29105"/>
    </cofactor>
    <text evidence="17">Binds 1 divalent metal cation per subunit. Can use either Co(2+) or Zn(2+).</text>
</comment>
<feature type="domain" description="3-dehydroquinate synthase C-terminal" evidence="19">
    <location>
        <begin position="177"/>
        <end position="317"/>
    </location>
</feature>
<keyword evidence="11 17" id="KW-0547">Nucleotide-binding</keyword>
<feature type="binding site" evidence="17">
    <location>
        <position position="147"/>
    </location>
    <ligand>
        <name>NAD(+)</name>
        <dbReference type="ChEBI" id="CHEBI:57540"/>
    </ligand>
</feature>
<comment type="cofactor">
    <cofactor evidence="2 17">
        <name>NAD(+)</name>
        <dbReference type="ChEBI" id="CHEBI:57540"/>
    </cofactor>
</comment>
<evidence type="ECO:0000256" key="15">
    <source>
        <dbReference type="ARBA" id="ARBA00023239"/>
    </source>
</evidence>
<comment type="caution">
    <text evidence="20">The sequence shown here is derived from an EMBL/GenBank/DDBJ whole genome shotgun (WGS) entry which is preliminary data.</text>
</comment>
<dbReference type="CDD" id="cd08195">
    <property type="entry name" value="DHQS"/>
    <property type="match status" value="1"/>
</dbReference>
<keyword evidence="13 17" id="KW-0520">NAD</keyword>